<evidence type="ECO:0000256" key="1">
    <source>
        <dbReference type="ARBA" id="ARBA00004141"/>
    </source>
</evidence>
<accession>A0A8S9QXV4</accession>
<dbReference type="AlphaFoldDB" id="A0A8S9QXV4"/>
<keyword evidence="3 6" id="KW-0812">Transmembrane</keyword>
<evidence type="ECO:0000256" key="2">
    <source>
        <dbReference type="ARBA" id="ARBA00005982"/>
    </source>
</evidence>
<dbReference type="GO" id="GO:0016020">
    <property type="term" value="C:membrane"/>
    <property type="evidence" value="ECO:0007669"/>
    <property type="project" value="UniProtKB-SubCell"/>
</dbReference>
<comment type="similarity">
    <text evidence="2">Belongs to the major facilitator superfamily. Proton-dependent oligopeptide transporter (POT/PTR) (TC 2.A.17) family.</text>
</comment>
<dbReference type="EMBL" id="QGKX02000996">
    <property type="protein sequence ID" value="KAF3556138.1"/>
    <property type="molecule type" value="Genomic_DNA"/>
</dbReference>
<feature type="transmembrane region" description="Helical" evidence="6">
    <location>
        <begin position="319"/>
        <end position="338"/>
    </location>
</feature>
<evidence type="ECO:0000256" key="4">
    <source>
        <dbReference type="ARBA" id="ARBA00022989"/>
    </source>
</evidence>
<name>A0A8S9QXV4_BRACR</name>
<comment type="subcellular location">
    <subcellularLocation>
        <location evidence="1">Membrane</location>
        <topology evidence="1">Multi-pass membrane protein</topology>
    </subcellularLocation>
</comment>
<protein>
    <submittedName>
        <fullName evidence="7">Uncharacterized protein</fullName>
    </submittedName>
</protein>
<organism evidence="7 8">
    <name type="scientific">Brassica cretica</name>
    <name type="common">Mustard</name>
    <dbReference type="NCBI Taxonomy" id="69181"/>
    <lineage>
        <taxon>Eukaryota</taxon>
        <taxon>Viridiplantae</taxon>
        <taxon>Streptophyta</taxon>
        <taxon>Embryophyta</taxon>
        <taxon>Tracheophyta</taxon>
        <taxon>Spermatophyta</taxon>
        <taxon>Magnoliopsida</taxon>
        <taxon>eudicotyledons</taxon>
        <taxon>Gunneridae</taxon>
        <taxon>Pentapetalae</taxon>
        <taxon>rosids</taxon>
        <taxon>malvids</taxon>
        <taxon>Brassicales</taxon>
        <taxon>Brassicaceae</taxon>
        <taxon>Brassiceae</taxon>
        <taxon>Brassica</taxon>
    </lineage>
</organism>
<dbReference type="PANTHER" id="PTHR11654">
    <property type="entry name" value="OLIGOPEPTIDE TRANSPORTER-RELATED"/>
    <property type="match status" value="1"/>
</dbReference>
<dbReference type="GO" id="GO:0022857">
    <property type="term" value="F:transmembrane transporter activity"/>
    <property type="evidence" value="ECO:0007669"/>
    <property type="project" value="InterPro"/>
</dbReference>
<keyword evidence="5 6" id="KW-0472">Membrane</keyword>
<evidence type="ECO:0000256" key="3">
    <source>
        <dbReference type="ARBA" id="ARBA00022692"/>
    </source>
</evidence>
<sequence length="447" mass="48709">MESKGSWTVADAVDYNGLPADKSKTGGWITAALILGSFSSLLFSSLLLSSGHRAVSSASFFASVAYKEQTFSRKESKGSWTVADAVDYNGLPADKSKTGGWITAALILGIEVVERLSTMGIAVNLVTYLMETMHLPSSNSANIVTDFMGTSFLLCLLGGMLDKAAVVTEGDFEQTLDGIAIPNPWKLSSVTKVEEVKMMVRLLPIWATTIIFWTTYAQMITFSVEQASTMRRNVGNFQIPAGSLTVFFVAAILITLAFYDRVIMPFWKKWKGKPGFSSLQRMAIGLVLSTVGMAAAAIVEQKRLSVAKSSTQKTLPISVFLLVPQFFLVGSGEAFIYTGQLDFFITQSPKGMKTMSTGLFLTTLSLGFFVSSFLVSIVKKVTATSVNGGWLADNINHGRLDLFYWLLVILSGINFVVYLICALWFKPTKGKDSEEMEKGKGFSVEDC</sequence>
<keyword evidence="4 6" id="KW-1133">Transmembrane helix</keyword>
<proteinExistence type="inferred from homology"/>
<gene>
    <name evidence="7" type="ORF">F2Q69_00012416</name>
</gene>
<feature type="transmembrane region" description="Helical" evidence="6">
    <location>
        <begin position="279"/>
        <end position="299"/>
    </location>
</feature>
<feature type="transmembrane region" description="Helical" evidence="6">
    <location>
        <begin position="202"/>
        <end position="219"/>
    </location>
</feature>
<dbReference type="SUPFAM" id="SSF103473">
    <property type="entry name" value="MFS general substrate transporter"/>
    <property type="match status" value="1"/>
</dbReference>
<feature type="transmembrane region" description="Helical" evidence="6">
    <location>
        <begin position="239"/>
        <end position="259"/>
    </location>
</feature>
<dbReference type="Gene3D" id="1.20.1250.20">
    <property type="entry name" value="MFS general substrate transporter like domains"/>
    <property type="match status" value="2"/>
</dbReference>
<dbReference type="Proteomes" id="UP000712600">
    <property type="component" value="Unassembled WGS sequence"/>
</dbReference>
<evidence type="ECO:0000256" key="5">
    <source>
        <dbReference type="ARBA" id="ARBA00023136"/>
    </source>
</evidence>
<dbReference type="InterPro" id="IPR036259">
    <property type="entry name" value="MFS_trans_sf"/>
</dbReference>
<reference evidence="7" key="1">
    <citation type="submission" date="2019-12" db="EMBL/GenBank/DDBJ databases">
        <title>Genome sequencing and annotation of Brassica cretica.</title>
        <authorList>
            <person name="Studholme D.J."/>
            <person name="Sarris P."/>
        </authorList>
    </citation>
    <scope>NUCLEOTIDE SEQUENCE</scope>
    <source>
        <strain evidence="7">PFS-109/04</strain>
        <tissue evidence="7">Leaf</tissue>
    </source>
</reference>
<dbReference type="InterPro" id="IPR000109">
    <property type="entry name" value="POT_fam"/>
</dbReference>
<feature type="transmembrane region" description="Helical" evidence="6">
    <location>
        <begin position="28"/>
        <end position="48"/>
    </location>
</feature>
<evidence type="ECO:0000256" key="6">
    <source>
        <dbReference type="SAM" id="Phobius"/>
    </source>
</evidence>
<evidence type="ECO:0000313" key="7">
    <source>
        <dbReference type="EMBL" id="KAF3556138.1"/>
    </source>
</evidence>
<feature type="transmembrane region" description="Helical" evidence="6">
    <location>
        <begin position="359"/>
        <end position="382"/>
    </location>
</feature>
<evidence type="ECO:0000313" key="8">
    <source>
        <dbReference type="Proteomes" id="UP000712600"/>
    </source>
</evidence>
<feature type="transmembrane region" description="Helical" evidence="6">
    <location>
        <begin position="402"/>
        <end position="425"/>
    </location>
</feature>
<dbReference type="Pfam" id="PF00854">
    <property type="entry name" value="PTR2"/>
    <property type="match status" value="1"/>
</dbReference>
<comment type="caution">
    <text evidence="7">The sequence shown here is derived from an EMBL/GenBank/DDBJ whole genome shotgun (WGS) entry which is preliminary data.</text>
</comment>